<gene>
    <name evidence="1" type="ORF">L207DRAFT_510212</name>
</gene>
<organism evidence="1 2">
    <name type="scientific">Hyaloscypha variabilis (strain UAMH 11265 / GT02V1 / F)</name>
    <name type="common">Meliniomyces variabilis</name>
    <dbReference type="NCBI Taxonomy" id="1149755"/>
    <lineage>
        <taxon>Eukaryota</taxon>
        <taxon>Fungi</taxon>
        <taxon>Dikarya</taxon>
        <taxon>Ascomycota</taxon>
        <taxon>Pezizomycotina</taxon>
        <taxon>Leotiomycetes</taxon>
        <taxon>Helotiales</taxon>
        <taxon>Hyaloscyphaceae</taxon>
        <taxon>Hyaloscypha</taxon>
        <taxon>Hyaloscypha variabilis</taxon>
    </lineage>
</organism>
<reference evidence="1 2" key="1">
    <citation type="submission" date="2016-04" db="EMBL/GenBank/DDBJ databases">
        <title>A degradative enzymes factory behind the ericoid mycorrhizal symbiosis.</title>
        <authorList>
            <consortium name="DOE Joint Genome Institute"/>
            <person name="Martino E."/>
            <person name="Morin E."/>
            <person name="Grelet G."/>
            <person name="Kuo A."/>
            <person name="Kohler A."/>
            <person name="Daghino S."/>
            <person name="Barry K."/>
            <person name="Choi C."/>
            <person name="Cichocki N."/>
            <person name="Clum A."/>
            <person name="Copeland A."/>
            <person name="Hainaut M."/>
            <person name="Haridas S."/>
            <person name="Labutti K."/>
            <person name="Lindquist E."/>
            <person name="Lipzen A."/>
            <person name="Khouja H.-R."/>
            <person name="Murat C."/>
            <person name="Ohm R."/>
            <person name="Olson A."/>
            <person name="Spatafora J."/>
            <person name="Veneault-Fourrey C."/>
            <person name="Henrissat B."/>
            <person name="Grigoriev I."/>
            <person name="Martin F."/>
            <person name="Perotto S."/>
        </authorList>
    </citation>
    <scope>NUCLEOTIDE SEQUENCE [LARGE SCALE GENOMIC DNA]</scope>
    <source>
        <strain evidence="1 2">F</strain>
    </source>
</reference>
<dbReference type="InterPro" id="IPR052895">
    <property type="entry name" value="HetReg/Transcr_Mod"/>
</dbReference>
<evidence type="ECO:0008006" key="3">
    <source>
        <dbReference type="Google" id="ProtNLM"/>
    </source>
</evidence>
<evidence type="ECO:0000313" key="2">
    <source>
        <dbReference type="Proteomes" id="UP000235786"/>
    </source>
</evidence>
<sequence length="535" mass="60830">MAETVWVWLTNGSEATSRAYRLMEEIYNHFKLGDVDDKYFLEAFAPWGQEVQKNIITRRNDHVIAAVAAQLKVAQELSQNRLVPGDVEDWQAISDVFSLPWFGRKWIIQEVVLAHNALVFCGTQSILWSILREVSAILPTCVSRMMLNNSPIHRDYSLLFPGLNKAPRSATIANTSSGHSMLFLLVATNKFECTDVRDRYFALHGLCAEALETDWPLRPSYDLKLQDISFRFGEWQLVRKQNPEILGLVEPDALPSSRTPSWVPSFDPGHSSFMDGDAPDTSHWKCSGDSILDIHIREDDLTLHIKGKTLDLISRTEPPDFFIRLQAQTLWSSIASLTKLSQAPLVLSNLSSHHEEETLENLPLIRLLQPAIRFRDMLRELVGKAHEFGTETSTKMRIALFDALTFDIFDPELKPDPESQKIFLEVLREILQGKPRPGMELRQLMNDPKFYALYEGLVSGSRYYCATEKDMIAVVPKASLVGDRICIFYGCKTPFVIHPEGDGMYRLVGPCFVYGMMGGEGMKIRELEERIFVLQ</sequence>
<protein>
    <recommendedName>
        <fullName evidence="3">Heterokaryon incompatibility domain-containing protein</fullName>
    </recommendedName>
</protein>
<dbReference type="Proteomes" id="UP000235786">
    <property type="component" value="Unassembled WGS sequence"/>
</dbReference>
<dbReference type="Pfam" id="PF26639">
    <property type="entry name" value="Het-6_barrel"/>
    <property type="match status" value="1"/>
</dbReference>
<dbReference type="EMBL" id="KZ613942">
    <property type="protein sequence ID" value="PMD43701.1"/>
    <property type="molecule type" value="Genomic_DNA"/>
</dbReference>
<evidence type="ECO:0000313" key="1">
    <source>
        <dbReference type="EMBL" id="PMD43701.1"/>
    </source>
</evidence>
<dbReference type="PANTHER" id="PTHR24148">
    <property type="entry name" value="ANKYRIN REPEAT DOMAIN-CONTAINING PROTEIN 39 HOMOLOG-RELATED"/>
    <property type="match status" value="1"/>
</dbReference>
<dbReference type="AlphaFoldDB" id="A0A2J6RYW6"/>
<name>A0A2J6RYW6_HYAVF</name>
<dbReference type="OrthoDB" id="2157530at2759"/>
<proteinExistence type="predicted"/>
<accession>A0A2J6RYW6</accession>
<keyword evidence="2" id="KW-1185">Reference proteome</keyword>
<dbReference type="STRING" id="1149755.A0A2J6RYW6"/>
<dbReference type="PANTHER" id="PTHR24148:SF64">
    <property type="entry name" value="HETEROKARYON INCOMPATIBILITY DOMAIN-CONTAINING PROTEIN"/>
    <property type="match status" value="1"/>
</dbReference>